<reference evidence="1" key="2">
    <citation type="submission" date="2022-01" db="EMBL/GenBank/DDBJ databases">
        <authorList>
            <person name="Yamashiro T."/>
            <person name="Shiraishi A."/>
            <person name="Satake H."/>
            <person name="Nakayama K."/>
        </authorList>
    </citation>
    <scope>NUCLEOTIDE SEQUENCE</scope>
</reference>
<keyword evidence="2" id="KW-1185">Reference proteome</keyword>
<evidence type="ECO:0000313" key="2">
    <source>
        <dbReference type="Proteomes" id="UP001151760"/>
    </source>
</evidence>
<dbReference type="EMBL" id="BQNB010020067">
    <property type="protein sequence ID" value="GJT91981.1"/>
    <property type="molecule type" value="Genomic_DNA"/>
</dbReference>
<sequence>MAWSPGTQSKHGNSRRPVSYSLGQVAKLPAVAMSSPNHPTSNIEDAFSSNILNYISASPDYVTALLGKTYSSSSNNSFGLVPIASPTLLLFS</sequence>
<proteinExistence type="predicted"/>
<accession>A0ABQ5HVU6</accession>
<evidence type="ECO:0000313" key="1">
    <source>
        <dbReference type="EMBL" id="GJT91981.1"/>
    </source>
</evidence>
<dbReference type="Proteomes" id="UP001151760">
    <property type="component" value="Unassembled WGS sequence"/>
</dbReference>
<gene>
    <name evidence="1" type="ORF">Tco_1080826</name>
</gene>
<reference evidence="1" key="1">
    <citation type="journal article" date="2022" name="Int. J. Mol. Sci.">
        <title>Draft Genome of Tanacetum Coccineum: Genomic Comparison of Closely Related Tanacetum-Family Plants.</title>
        <authorList>
            <person name="Yamashiro T."/>
            <person name="Shiraishi A."/>
            <person name="Nakayama K."/>
            <person name="Satake H."/>
        </authorList>
    </citation>
    <scope>NUCLEOTIDE SEQUENCE</scope>
</reference>
<organism evidence="1 2">
    <name type="scientific">Tanacetum coccineum</name>
    <dbReference type="NCBI Taxonomy" id="301880"/>
    <lineage>
        <taxon>Eukaryota</taxon>
        <taxon>Viridiplantae</taxon>
        <taxon>Streptophyta</taxon>
        <taxon>Embryophyta</taxon>
        <taxon>Tracheophyta</taxon>
        <taxon>Spermatophyta</taxon>
        <taxon>Magnoliopsida</taxon>
        <taxon>eudicotyledons</taxon>
        <taxon>Gunneridae</taxon>
        <taxon>Pentapetalae</taxon>
        <taxon>asterids</taxon>
        <taxon>campanulids</taxon>
        <taxon>Asterales</taxon>
        <taxon>Asteraceae</taxon>
        <taxon>Asteroideae</taxon>
        <taxon>Anthemideae</taxon>
        <taxon>Anthemidinae</taxon>
        <taxon>Tanacetum</taxon>
    </lineage>
</organism>
<comment type="caution">
    <text evidence="1">The sequence shown here is derived from an EMBL/GenBank/DDBJ whole genome shotgun (WGS) entry which is preliminary data.</text>
</comment>
<name>A0ABQ5HVU6_9ASTR</name>
<protein>
    <submittedName>
        <fullName evidence="1">Uncharacterized protein</fullName>
    </submittedName>
</protein>